<sequence>MNAKKAVSVLLVVFVGFWMFTDPNGLADAAKAGAGQTWGLTQQLFAAIIDFVGALS</sequence>
<accession>A0A6G7YGY7</accession>
<keyword evidence="2" id="KW-1185">Reference proteome</keyword>
<dbReference type="Proteomes" id="UP000502035">
    <property type="component" value="Chromosome"/>
</dbReference>
<reference evidence="1 2" key="1">
    <citation type="submission" date="2020-03" db="EMBL/GenBank/DDBJ databases">
        <title>Nocardioides sp. nov., isolated from fish.</title>
        <authorList>
            <person name="Hyun D.-W."/>
            <person name="Bae J.-W."/>
        </authorList>
    </citation>
    <scope>NUCLEOTIDE SEQUENCE [LARGE SCALE GENOMIC DNA]</scope>
    <source>
        <strain evidence="1 2">HDW12A</strain>
    </source>
</reference>
<evidence type="ECO:0000313" key="1">
    <source>
        <dbReference type="EMBL" id="QIK75936.1"/>
    </source>
</evidence>
<proteinExistence type="predicted"/>
<dbReference type="RefSeq" id="WP_166318664.1">
    <property type="nucleotide sequence ID" value="NZ_CP049866.1"/>
</dbReference>
<name>A0A6G7YGY7_9ACTN</name>
<dbReference type="AlphaFoldDB" id="A0A6G7YGY7"/>
<evidence type="ECO:0000313" key="2">
    <source>
        <dbReference type="Proteomes" id="UP000502035"/>
    </source>
</evidence>
<dbReference type="KEGG" id="npi:G7071_11270"/>
<dbReference type="EMBL" id="CP049866">
    <property type="protein sequence ID" value="QIK75936.1"/>
    <property type="molecule type" value="Genomic_DNA"/>
</dbReference>
<protein>
    <submittedName>
        <fullName evidence="1">Uncharacterized protein</fullName>
    </submittedName>
</protein>
<organism evidence="1 2">
    <name type="scientific">Nocardioides piscis</name>
    <dbReference type="NCBI Taxonomy" id="2714938"/>
    <lineage>
        <taxon>Bacteria</taxon>
        <taxon>Bacillati</taxon>
        <taxon>Actinomycetota</taxon>
        <taxon>Actinomycetes</taxon>
        <taxon>Propionibacteriales</taxon>
        <taxon>Nocardioidaceae</taxon>
        <taxon>Nocardioides</taxon>
    </lineage>
</organism>
<gene>
    <name evidence="1" type="ORF">G7071_11270</name>
</gene>